<comment type="caution">
    <text evidence="2">The sequence shown here is derived from an EMBL/GenBank/DDBJ whole genome shotgun (WGS) entry which is preliminary data.</text>
</comment>
<protein>
    <submittedName>
        <fullName evidence="2">Uncharacterized protein</fullName>
    </submittedName>
</protein>
<organism evidence="2 3">
    <name type="scientific">Rhizobium loti</name>
    <name type="common">Mesorhizobium loti</name>
    <dbReference type="NCBI Taxonomy" id="381"/>
    <lineage>
        <taxon>Bacteria</taxon>
        <taxon>Pseudomonadati</taxon>
        <taxon>Pseudomonadota</taxon>
        <taxon>Alphaproteobacteria</taxon>
        <taxon>Hyphomicrobiales</taxon>
        <taxon>Phyllobacteriaceae</taxon>
        <taxon>Mesorhizobium</taxon>
    </lineage>
</organism>
<name>A0A101KRE1_RHILI</name>
<gene>
    <name evidence="2" type="ORF">AU467_25700</name>
</gene>
<sequence length="121" mass="12342">MLARWLKLVPALFRHDPLFRYASIAAVLALILFAVSIGQHVVGAVAVTGAGKTGPAATVPEGSERRGRADMTGGAATARPPAPGSPGAPMATTDTAPIAPGHTLDHLRVEPASPDKFGTMP</sequence>
<feature type="compositionally biased region" description="Low complexity" evidence="1">
    <location>
        <begin position="51"/>
        <end position="60"/>
    </location>
</feature>
<evidence type="ECO:0000313" key="2">
    <source>
        <dbReference type="EMBL" id="KUM25573.1"/>
    </source>
</evidence>
<dbReference type="AlphaFoldDB" id="A0A101KRE1"/>
<reference evidence="2 3" key="1">
    <citation type="submission" date="2015-12" db="EMBL/GenBank/DDBJ databases">
        <title>Draft genome sequence of Mesorhizobium sp. UFLA 01-765, a multitolerant efficient symbiont and plant-growth promoting strain isolated from Zn-mining soil using Leucaena leucocephala as a trap plant.</title>
        <authorList>
            <person name="Rangel W.M."/>
            <person name="Thijs S."/>
            <person name="Longatti S.M."/>
            <person name="Moreira F.M."/>
            <person name="Weyens N."/>
            <person name="Vangronsveld J."/>
            <person name="Van Hamme J.D."/>
            <person name="Bottos E.M."/>
            <person name="Rineau F."/>
        </authorList>
    </citation>
    <scope>NUCLEOTIDE SEQUENCE [LARGE SCALE GENOMIC DNA]</scope>
    <source>
        <strain evidence="2 3">UFLA 01-765</strain>
    </source>
</reference>
<feature type="region of interest" description="Disordered" evidence="1">
    <location>
        <begin position="51"/>
        <end position="121"/>
    </location>
</feature>
<dbReference type="EMBL" id="LPWA01000116">
    <property type="protein sequence ID" value="KUM25573.1"/>
    <property type="molecule type" value="Genomic_DNA"/>
</dbReference>
<accession>A0A101KRE1</accession>
<evidence type="ECO:0000256" key="1">
    <source>
        <dbReference type="SAM" id="MobiDB-lite"/>
    </source>
</evidence>
<proteinExistence type="predicted"/>
<evidence type="ECO:0000313" key="3">
    <source>
        <dbReference type="Proteomes" id="UP000053176"/>
    </source>
</evidence>
<dbReference type="Proteomes" id="UP000053176">
    <property type="component" value="Unassembled WGS sequence"/>
</dbReference>